<feature type="domain" description="CHK kinase-like" evidence="1">
    <location>
        <begin position="130"/>
        <end position="326"/>
    </location>
</feature>
<dbReference type="SMART" id="SM00587">
    <property type="entry name" value="CHK"/>
    <property type="match status" value="1"/>
</dbReference>
<reference evidence="2" key="1">
    <citation type="submission" date="2013-04" db="EMBL/GenBank/DDBJ databases">
        <title>An insight into the transcriptome of the digestive tract of the blood sucking bug, Rhodnius prolixus.</title>
        <authorList>
            <person name="Ribeiro J.M.C."/>
            <person name="Genta F.A."/>
            <person name="Sorgine M.H.F."/>
            <person name="Paiva-Silva G.O."/>
            <person name="Majerowicz D."/>
            <person name="Medeiros M."/>
            <person name="Koerich L."/>
            <person name="Terra W.R."/>
            <person name="Ferreira C."/>
            <person name="Pimentel A.C."/>
            <person name="Bisch P.M."/>
            <person name="Diniz M.M.P."/>
            <person name="Nascimento R."/>
            <person name="Salmon D."/>
            <person name="Silber A.M."/>
            <person name="Alves M."/>
            <person name="Oliveira M.F."/>
            <person name="Gondim K.C."/>
            <person name="Silva Neto M.A.C."/>
            <person name="Atella G.C."/>
            <person name="Araujo H."/>
            <person name="Dias F.S."/>
            <person name="Polycarpo C.R."/>
            <person name="Fampa P."/>
            <person name="Melo A.C."/>
            <person name="Tanaka A.S."/>
            <person name="Balczun C."/>
            <person name="Oliveira J.H.M."/>
            <person name="Goncalves R."/>
            <person name="Lazoski C."/>
            <person name="Pereira M.A."/>
            <person name="Rivera-Pomar R."/>
            <person name="Diambra L."/>
            <person name="Schaub G.A."/>
            <person name="Garcia E.S."/>
            <person name="Azambuja P."/>
            <person name="Braz G.R.C."/>
            <person name="Oliveira P.L."/>
        </authorList>
    </citation>
    <scope>NUCLEOTIDE SEQUENCE</scope>
</reference>
<dbReference type="Gene3D" id="3.90.1200.10">
    <property type="match status" value="1"/>
</dbReference>
<dbReference type="Pfam" id="PF02958">
    <property type="entry name" value="EcKL"/>
    <property type="match status" value="1"/>
</dbReference>
<name>R4G8T9_RHOPR</name>
<sequence length="412" mass="48036">MNSAKEQLEEMGWLEVMLRKHSRENSVAKVVRVEIEPAVAKGENYASIVTRAKVHIVIGSGRRTVKSVIIKRLPEKELYSKFLEEYSLFKTETKMYADVLSEMEYLMLEKGDMDEKLWPEYVGHKAYDTIIFNDLREMNYSVVDRKEMLDEAHGYLAIRSLARFHAMSVIMRIRGIINPTDFAPMFFISNTKATNNLIKGGMKLLARVMKDSWGPEWIDTAERIANAEATCCDKLEELRQVDDQKLNVLNHGDFWTSNILFKYSPCSGHDYPIGIRFVDFQMCHWNSYAFDVIHFLYVSLQYELRLSQYEKLIEAYHESLLFTLKFYDYDSEKIPSLQDVFDELQQKSFYAFICLAAILPVVSTPATNALDLEKLMLDGDDVIGHNPEIYRYDVYKRRMKIELTQFVRDGII</sequence>
<dbReference type="AlphaFoldDB" id="R4G8T9"/>
<dbReference type="EMBL" id="GAHY01000392">
    <property type="protein sequence ID" value="JAA77118.1"/>
    <property type="molecule type" value="mRNA"/>
</dbReference>
<dbReference type="HOGENOM" id="CLU_010718_1_0_1"/>
<dbReference type="InterPro" id="IPR004119">
    <property type="entry name" value="EcKL"/>
</dbReference>
<proteinExistence type="evidence at transcript level"/>
<evidence type="ECO:0000259" key="1">
    <source>
        <dbReference type="SMART" id="SM00587"/>
    </source>
</evidence>
<dbReference type="RefSeq" id="XP_073983313.1">
    <property type="nucleotide sequence ID" value="XM_074127212.1"/>
</dbReference>
<evidence type="ECO:0000313" key="2">
    <source>
        <dbReference type="EMBL" id="JAA77118.1"/>
    </source>
</evidence>
<dbReference type="InterPro" id="IPR011009">
    <property type="entry name" value="Kinase-like_dom_sf"/>
</dbReference>
<dbReference type="VEuPathDB" id="VectorBase:RPRC003531"/>
<dbReference type="InterPro" id="IPR015897">
    <property type="entry name" value="CHK_kinase-like"/>
</dbReference>
<dbReference type="PANTHER" id="PTHR11012">
    <property type="entry name" value="PROTEIN KINASE-LIKE DOMAIN-CONTAINING"/>
    <property type="match status" value="1"/>
</dbReference>
<organism evidence="2">
    <name type="scientific">Rhodnius prolixus</name>
    <name type="common">Triatomid bug</name>
    <dbReference type="NCBI Taxonomy" id="13249"/>
    <lineage>
        <taxon>Eukaryota</taxon>
        <taxon>Metazoa</taxon>
        <taxon>Ecdysozoa</taxon>
        <taxon>Arthropoda</taxon>
        <taxon>Hexapoda</taxon>
        <taxon>Insecta</taxon>
        <taxon>Pterygota</taxon>
        <taxon>Neoptera</taxon>
        <taxon>Paraneoptera</taxon>
        <taxon>Hemiptera</taxon>
        <taxon>Heteroptera</taxon>
        <taxon>Panheteroptera</taxon>
        <taxon>Cimicomorpha</taxon>
        <taxon>Reduviidae</taxon>
        <taxon>Triatominae</taxon>
        <taxon>Rhodnius</taxon>
    </lineage>
</organism>
<dbReference type="SUPFAM" id="SSF56112">
    <property type="entry name" value="Protein kinase-like (PK-like)"/>
    <property type="match status" value="1"/>
</dbReference>
<dbReference type="PANTHER" id="PTHR11012:SF56">
    <property type="entry name" value="CHK KINASE-LIKE DOMAIN-CONTAINING PROTEIN-RELATED"/>
    <property type="match status" value="1"/>
</dbReference>
<protein>
    <recommendedName>
        <fullName evidence="1">CHK kinase-like domain-containing protein</fullName>
    </recommendedName>
</protein>
<dbReference type="GeneID" id="141453698"/>
<accession>R4G8T9</accession>